<dbReference type="EMBL" id="QOIP01000009">
    <property type="protein sequence ID" value="RLU19006.1"/>
    <property type="molecule type" value="Genomic_DNA"/>
</dbReference>
<organism evidence="9 11">
    <name type="scientific">Ooceraea biroi</name>
    <name type="common">Clonal raider ant</name>
    <name type="synonym">Cerapachys biroi</name>
    <dbReference type="NCBI Taxonomy" id="2015173"/>
    <lineage>
        <taxon>Eukaryota</taxon>
        <taxon>Metazoa</taxon>
        <taxon>Ecdysozoa</taxon>
        <taxon>Arthropoda</taxon>
        <taxon>Hexapoda</taxon>
        <taxon>Insecta</taxon>
        <taxon>Pterygota</taxon>
        <taxon>Neoptera</taxon>
        <taxon>Endopterygota</taxon>
        <taxon>Hymenoptera</taxon>
        <taxon>Apocrita</taxon>
        <taxon>Aculeata</taxon>
        <taxon>Formicoidea</taxon>
        <taxon>Formicidae</taxon>
        <taxon>Dorylinae</taxon>
        <taxon>Ooceraea</taxon>
    </lineage>
</organism>
<evidence type="ECO:0000256" key="4">
    <source>
        <dbReference type="ARBA" id="ARBA00022786"/>
    </source>
</evidence>
<dbReference type="STRING" id="2015173.A0A026VSU2"/>
<proteinExistence type="inferred from homology"/>
<keyword evidence="4" id="KW-0833">Ubl conjugation pathway</keyword>
<dbReference type="EMBL" id="KK108171">
    <property type="protein sequence ID" value="EZA46843.1"/>
    <property type="molecule type" value="Genomic_DNA"/>
</dbReference>
<feature type="domain" description="Protein zer-1 homolog-like C-terminal" evidence="7">
    <location>
        <begin position="402"/>
        <end position="757"/>
    </location>
</feature>
<dbReference type="Gene3D" id="1.25.10.10">
    <property type="entry name" value="Leucine-rich Repeat Variant"/>
    <property type="match status" value="2"/>
</dbReference>
<dbReference type="InterPro" id="IPR016024">
    <property type="entry name" value="ARM-type_fold"/>
</dbReference>
<dbReference type="OrthoDB" id="5783533at2759"/>
<dbReference type="AlphaFoldDB" id="A0A026VSU2"/>
<evidence type="ECO:0000313" key="11">
    <source>
        <dbReference type="Proteomes" id="UP000053097"/>
    </source>
</evidence>
<accession>A0A026VSU2</accession>
<evidence type="ECO:0000256" key="1">
    <source>
        <dbReference type="ARBA" id="ARBA00009420"/>
    </source>
</evidence>
<evidence type="ECO:0000259" key="8">
    <source>
        <dbReference type="Pfam" id="PF25013"/>
    </source>
</evidence>
<name>A0A026VSU2_OOCBI</name>
<dbReference type="SUPFAM" id="SSF52047">
    <property type="entry name" value="RNI-like"/>
    <property type="match status" value="1"/>
</dbReference>
<dbReference type="InterPro" id="IPR051341">
    <property type="entry name" value="Zyg-11_UBL_adapter"/>
</dbReference>
<reference evidence="10" key="2">
    <citation type="journal article" date="2018" name="Genome Res.">
        <title>The genomic architecture and molecular evolution of ant odorant receptors.</title>
        <authorList>
            <person name="McKenzie S.K."/>
            <person name="Kronauer D.J.C."/>
        </authorList>
    </citation>
    <scope>NUCLEOTIDE SEQUENCE [LARGE SCALE GENOMIC DNA]</scope>
    <source>
        <strain evidence="10">Clonal line C1</strain>
    </source>
</reference>
<dbReference type="Pfam" id="PF22964">
    <property type="entry name" value="ZER1-like_2nd"/>
    <property type="match status" value="1"/>
</dbReference>
<dbReference type="GO" id="GO:0031462">
    <property type="term" value="C:Cul2-RING ubiquitin ligase complex"/>
    <property type="evidence" value="ECO:0007669"/>
    <property type="project" value="TreeGrafter"/>
</dbReference>
<dbReference type="PANTHER" id="PTHR12904:SF23">
    <property type="entry name" value="PROTEIN ZER-1 HOMOLOG"/>
    <property type="match status" value="1"/>
</dbReference>
<dbReference type="SMART" id="SM00367">
    <property type="entry name" value="LRR_CC"/>
    <property type="match status" value="3"/>
</dbReference>
<reference evidence="9 11" key="1">
    <citation type="journal article" date="2014" name="Curr. Biol.">
        <title>The genome of the clonal raider ant Cerapachys biroi.</title>
        <authorList>
            <person name="Oxley P.R."/>
            <person name="Ji L."/>
            <person name="Fetter-Pruneda I."/>
            <person name="McKenzie S.K."/>
            <person name="Li C."/>
            <person name="Hu H."/>
            <person name="Zhang G."/>
            <person name="Kronauer D.J."/>
        </authorList>
    </citation>
    <scope>NUCLEOTIDE SEQUENCE [LARGE SCALE GENOMIC DNA]</scope>
</reference>
<comment type="similarity">
    <text evidence="1">Belongs to the zyg-11 family.</text>
</comment>
<dbReference type="Proteomes" id="UP000053097">
    <property type="component" value="Unassembled WGS sequence"/>
</dbReference>
<dbReference type="InterPro" id="IPR006553">
    <property type="entry name" value="Leu-rich_rpt_Cys-con_subtyp"/>
</dbReference>
<dbReference type="InterPro" id="IPR056845">
    <property type="entry name" value="LRR_Zer-1"/>
</dbReference>
<dbReference type="InterPro" id="IPR011989">
    <property type="entry name" value="ARM-like"/>
</dbReference>
<dbReference type="OMA" id="QIRRKHA"/>
<evidence type="ECO:0000313" key="10">
    <source>
        <dbReference type="EMBL" id="RLU19006.1"/>
    </source>
</evidence>
<dbReference type="SUPFAM" id="SSF48371">
    <property type="entry name" value="ARM repeat"/>
    <property type="match status" value="1"/>
</dbReference>
<evidence type="ECO:0000259" key="7">
    <source>
        <dbReference type="Pfam" id="PF22964"/>
    </source>
</evidence>
<dbReference type="InterPro" id="IPR032675">
    <property type="entry name" value="LRR_dom_sf"/>
</dbReference>
<dbReference type="FunFam" id="1.25.10.10:FF:000111">
    <property type="entry name" value="Protein zer-1 homolog"/>
    <property type="match status" value="1"/>
</dbReference>
<keyword evidence="2" id="KW-0433">Leucine-rich repeat</keyword>
<dbReference type="Proteomes" id="UP000279307">
    <property type="component" value="Chromosome 9"/>
</dbReference>
<keyword evidence="11" id="KW-1185">Reference proteome</keyword>
<reference evidence="10" key="3">
    <citation type="submission" date="2018-07" db="EMBL/GenBank/DDBJ databases">
        <authorList>
            <person name="Mckenzie S.K."/>
            <person name="Kronauer D.J.C."/>
        </authorList>
    </citation>
    <scope>NUCLEOTIDE SEQUENCE</scope>
    <source>
        <strain evidence="10">Clonal line C1</strain>
    </source>
</reference>
<sequence>MAELNDLFRTDQYVGPEQLTDLCYKLICENLDIISVKGKRGHRVLRRGLMFPSEICDKIIEYAQHSGATKENDCFFSIFKNLTATRLKHVKIANCSLTDASVHTLVSHRLQDLELSDCSNLTELSIEHINANSENLHSLTFHGKTTVIPPGLNTVLSSINYHERGYVLKAPNLKRLALEDVKISSQDYNLLMAGLINLTHLDLSNNSHVDTLDFYRLVPNLVSLTLYNIRITGNPKSFVRSICQLSNLRHLDISQSNHKQGQFENPNKLLAILVNGLPQLVSLDISGTNLAGRGVIERPIDTKVEDSYFGQLSDIPGLASRIHRPLQFLGLYGTAHGACRRHDIPAKVVAGDANEEQILIAAHVCMNNKQELLQKVLSDLYHVFRYENCNRMDQALCTVLEAMEKHPTQKHIQISGSATLFYIVKMKEKGELVARMKRRIISTLLAGMSEHKDEETMMRNGCLALCQFRIPQDVMSNYEALVKVLLHSAKHSEPESFVQRIGIYLLNSLACQVEGREKRLLGKLGCVKTMLELVEYRVENGIFDDVLEVAWSTMWNMTDETSINCQRFLDEKGMALFLMCIEQYPHKEELLRNMMGLLGNVAEVGYLRIHLMEEQYVAVFANLLRSNSDGIEVPYNAAGILAHMASDGIDAWTIEKPTRGEVLKYMVQAIDSWDLSAERNINYRSFVPLLRLLDVYHTPQCQHWAAWALANLTKVYPYKYCTLVVKEGGMEKLHTLIADSRPYERIKELANLVIENCCHYESHSDDGDVHSALDADSLDG</sequence>
<keyword evidence="3" id="KW-0677">Repeat</keyword>
<evidence type="ECO:0000313" key="9">
    <source>
        <dbReference type="EMBL" id="EZA46843.1"/>
    </source>
</evidence>
<dbReference type="Pfam" id="PF25013">
    <property type="entry name" value="LRR_Zer-1"/>
    <property type="match status" value="1"/>
</dbReference>
<feature type="domain" description="Zer-1-like leucine-rich repeats region" evidence="8">
    <location>
        <begin position="191"/>
        <end position="334"/>
    </location>
</feature>
<evidence type="ECO:0000256" key="6">
    <source>
        <dbReference type="ARBA" id="ARBA00081214"/>
    </source>
</evidence>
<gene>
    <name evidence="10" type="ORF">DMN91_009364</name>
    <name evidence="9" type="ORF">X777_01137</name>
</gene>
<dbReference type="Gene3D" id="3.80.10.10">
    <property type="entry name" value="Ribonuclease Inhibitor"/>
    <property type="match status" value="2"/>
</dbReference>
<evidence type="ECO:0000256" key="3">
    <source>
        <dbReference type="ARBA" id="ARBA00022737"/>
    </source>
</evidence>
<protein>
    <recommendedName>
        <fullName evidence="5">Protein zer-1 homolog</fullName>
    </recommendedName>
    <alternativeName>
        <fullName evidence="6">Zyg-11 homolog B-like protein</fullName>
    </alternativeName>
</protein>
<evidence type="ECO:0000256" key="2">
    <source>
        <dbReference type="ARBA" id="ARBA00022614"/>
    </source>
</evidence>
<dbReference type="PANTHER" id="PTHR12904">
    <property type="match status" value="1"/>
</dbReference>
<evidence type="ECO:0000256" key="5">
    <source>
        <dbReference type="ARBA" id="ARBA00067612"/>
    </source>
</evidence>
<dbReference type="InterPro" id="IPR055142">
    <property type="entry name" value="ZER1-like_C"/>
</dbReference>